<sequence>MELQLLLVVLVLLPSCGGHFLEHCHGQPCPDYYVLEANEDFEVRQYPPTDWISTIVEGPDLSAFMAARSRLVDFCGKLPGSDQVCQDTWPAIFTISEMTDGQKVTLSWFIPPGTNIEMSDSSVTVEHRPPAIVFASSFSGFPAVGNSQEHMDVLRKSLTKAGKIFNPHKYIGASYDGFLALSHYNEVWMFAV</sequence>
<reference evidence="3" key="2">
    <citation type="submission" date="2025-08" db="UniProtKB">
        <authorList>
            <consortium name="Ensembl"/>
        </authorList>
    </citation>
    <scope>IDENTIFICATION</scope>
    <source>
        <strain evidence="3">Hd-rR</strain>
    </source>
</reference>
<organism evidence="3 4">
    <name type="scientific">Oryzias latipes</name>
    <name type="common">Japanese rice fish</name>
    <name type="synonym">Japanese killifish</name>
    <dbReference type="NCBI Taxonomy" id="8090"/>
    <lineage>
        <taxon>Eukaryota</taxon>
        <taxon>Metazoa</taxon>
        <taxon>Chordata</taxon>
        <taxon>Craniata</taxon>
        <taxon>Vertebrata</taxon>
        <taxon>Euteleostomi</taxon>
        <taxon>Actinopterygii</taxon>
        <taxon>Neopterygii</taxon>
        <taxon>Teleostei</taxon>
        <taxon>Neoteleostei</taxon>
        <taxon>Acanthomorphata</taxon>
        <taxon>Ovalentaria</taxon>
        <taxon>Atherinomorphae</taxon>
        <taxon>Beloniformes</taxon>
        <taxon>Adrianichthyidae</taxon>
        <taxon>Oryziinae</taxon>
        <taxon>Oryzias</taxon>
    </lineage>
</organism>
<dbReference type="PANTHER" id="PTHR11220">
    <property type="entry name" value="HEME-BINDING PROTEIN-RELATED"/>
    <property type="match status" value="1"/>
</dbReference>
<reference evidence="3" key="3">
    <citation type="submission" date="2025-09" db="UniProtKB">
        <authorList>
            <consortium name="Ensembl"/>
        </authorList>
    </citation>
    <scope>IDENTIFICATION</scope>
    <source>
        <strain evidence="3">Hd-rR</strain>
    </source>
</reference>
<proteinExistence type="inferred from homology"/>
<keyword evidence="4" id="KW-1185">Reference proteome</keyword>
<evidence type="ECO:0000256" key="1">
    <source>
        <dbReference type="ARBA" id="ARBA00009817"/>
    </source>
</evidence>
<dbReference type="Gene3D" id="3.20.80.10">
    <property type="entry name" value="Regulatory factor, effector binding domain"/>
    <property type="match status" value="1"/>
</dbReference>
<comment type="similarity">
    <text evidence="1">Belongs to the HEBP family.</text>
</comment>
<name>A0A3B3H8I6_ORYLA</name>
<dbReference type="Ensembl" id="ENSORLT00000046776.1">
    <property type="protein sequence ID" value="ENSORLP00000028146.1"/>
    <property type="gene ID" value="ENSORLG00000029766.1"/>
</dbReference>
<evidence type="ECO:0008006" key="5">
    <source>
        <dbReference type="Google" id="ProtNLM"/>
    </source>
</evidence>
<dbReference type="InterPro" id="IPR006917">
    <property type="entry name" value="SOUL_heme-bd"/>
</dbReference>
<feature type="signal peptide" evidence="2">
    <location>
        <begin position="1"/>
        <end position="18"/>
    </location>
</feature>
<gene>
    <name evidence="3" type="primary">LOC101163059</name>
</gene>
<dbReference type="InterPro" id="IPR011256">
    <property type="entry name" value="Reg_factor_effector_dom_sf"/>
</dbReference>
<keyword evidence="2" id="KW-0732">Signal</keyword>
<dbReference type="KEGG" id="ola:101163059"/>
<evidence type="ECO:0000313" key="4">
    <source>
        <dbReference type="Proteomes" id="UP000001038"/>
    </source>
</evidence>
<dbReference type="GO" id="GO:0005737">
    <property type="term" value="C:cytoplasm"/>
    <property type="evidence" value="ECO:0000318"/>
    <property type="project" value="GO_Central"/>
</dbReference>
<feature type="chain" id="PRO_5017254288" description="Heme-binding protein soul2" evidence="2">
    <location>
        <begin position="19"/>
        <end position="192"/>
    </location>
</feature>
<dbReference type="OrthoDB" id="6424451at2759"/>
<dbReference type="AlphaFoldDB" id="A0A3B3H8I6"/>
<dbReference type="Proteomes" id="UP000001038">
    <property type="component" value="Chromosome 15"/>
</dbReference>
<dbReference type="GO" id="GO:0020037">
    <property type="term" value="F:heme binding"/>
    <property type="evidence" value="ECO:0000318"/>
    <property type="project" value="GO_Central"/>
</dbReference>
<protein>
    <recommendedName>
        <fullName evidence="5">Heme-binding protein soul2</fullName>
    </recommendedName>
</protein>
<reference evidence="3 4" key="1">
    <citation type="journal article" date="2007" name="Nature">
        <title>The medaka draft genome and insights into vertebrate genome evolution.</title>
        <authorList>
            <person name="Kasahara M."/>
            <person name="Naruse K."/>
            <person name="Sasaki S."/>
            <person name="Nakatani Y."/>
            <person name="Qu W."/>
            <person name="Ahsan B."/>
            <person name="Yamada T."/>
            <person name="Nagayasu Y."/>
            <person name="Doi K."/>
            <person name="Kasai Y."/>
            <person name="Jindo T."/>
            <person name="Kobayashi D."/>
            <person name="Shimada A."/>
            <person name="Toyoda A."/>
            <person name="Kuroki Y."/>
            <person name="Fujiyama A."/>
            <person name="Sasaki T."/>
            <person name="Shimizu A."/>
            <person name="Asakawa S."/>
            <person name="Shimizu N."/>
            <person name="Hashimoto S."/>
            <person name="Yang J."/>
            <person name="Lee Y."/>
            <person name="Matsushima K."/>
            <person name="Sugano S."/>
            <person name="Sakaizumi M."/>
            <person name="Narita T."/>
            <person name="Ohishi K."/>
            <person name="Haga S."/>
            <person name="Ohta F."/>
            <person name="Nomoto H."/>
            <person name="Nogata K."/>
            <person name="Morishita T."/>
            <person name="Endo T."/>
            <person name="Shin-I T."/>
            <person name="Takeda H."/>
            <person name="Morishita S."/>
            <person name="Kohara Y."/>
        </authorList>
    </citation>
    <scope>NUCLEOTIDE SEQUENCE [LARGE SCALE GENOMIC DNA]</scope>
    <source>
        <strain evidence="3 4">Hd-rR</strain>
    </source>
</reference>
<dbReference type="GeneID" id="101163059"/>
<dbReference type="InParanoid" id="A0A3B3H8I6"/>
<evidence type="ECO:0000256" key="2">
    <source>
        <dbReference type="SAM" id="SignalP"/>
    </source>
</evidence>
<dbReference type="OMA" id="HYNEVWM"/>
<dbReference type="GeneTree" id="ENSGT01120000272413"/>
<dbReference type="Pfam" id="PF04832">
    <property type="entry name" value="SOUL"/>
    <property type="match status" value="1"/>
</dbReference>
<dbReference type="PANTHER" id="PTHR11220:SF69">
    <property type="entry name" value="HEME-BINDING PROTEIN 2"/>
    <property type="match status" value="1"/>
</dbReference>
<dbReference type="STRING" id="8090.ENSORLP00000028146"/>
<accession>A0A3B3H8I6</accession>
<evidence type="ECO:0000313" key="3">
    <source>
        <dbReference type="Ensembl" id="ENSORLP00000028146.1"/>
    </source>
</evidence>
<dbReference type="SUPFAM" id="SSF55136">
    <property type="entry name" value="Probable bacterial effector-binding domain"/>
    <property type="match status" value="1"/>
</dbReference>
<dbReference type="Bgee" id="ENSORLG00000029766">
    <property type="expression patterns" value="Expressed in pharyngeal gill and 10 other cell types or tissues"/>
</dbReference>
<dbReference type="RefSeq" id="XP_004086039.1">
    <property type="nucleotide sequence ID" value="XM_004085991.4"/>
</dbReference>